<comment type="caution">
    <text evidence="2">The sequence shown here is derived from an EMBL/GenBank/DDBJ whole genome shotgun (WGS) entry which is preliminary data.</text>
</comment>
<dbReference type="Pfam" id="PF13557">
    <property type="entry name" value="Phenol_MetA_deg"/>
    <property type="match status" value="1"/>
</dbReference>
<sequence length="260" mass="26651">MRNAILSGLLAMACTAPAHAEEREFCASRPGLGTPSCTMAPGTAMVEVGGIEWDGAADAGGRTDSLTFGDLGLRVGLDERTEVQVGYTAFTRQRSRDGSDVAVARGSGDAMIGLRRGLAGPNGPVAVQAFVTLPVGRGVGTAGDWGAGLRVPAALTLPQGFEIDLTPEADAAVNQSGEGRHLAYGGVIGLAHAVAPRLSGELELAAFRDDDPAGHSTDARIAASLAWMVRPGLQLDAEYDRGLSQGAPDNAVALGFAFRL</sequence>
<keyword evidence="3" id="KW-1185">Reference proteome</keyword>
<feature type="chain" id="PRO_5030860739" evidence="1">
    <location>
        <begin position="21"/>
        <end position="260"/>
    </location>
</feature>
<reference evidence="2 3" key="1">
    <citation type="submission" date="2020-08" db="EMBL/GenBank/DDBJ databases">
        <title>The genome sequence of type strain Novosphingobium flavum NBRC 111647.</title>
        <authorList>
            <person name="Liu Y."/>
        </authorList>
    </citation>
    <scope>NUCLEOTIDE SEQUENCE [LARGE SCALE GENOMIC DNA]</scope>
    <source>
        <strain evidence="2 3">NBRC 111647</strain>
    </source>
</reference>
<name>A0A7X1FVR3_9SPHN</name>
<dbReference type="RefSeq" id="WP_185665560.1">
    <property type="nucleotide sequence ID" value="NZ_JACLAW010000016.1"/>
</dbReference>
<organism evidence="2 3">
    <name type="scientific">Novosphingobium flavum</name>
    <dbReference type="NCBI Taxonomy" id="1778672"/>
    <lineage>
        <taxon>Bacteria</taxon>
        <taxon>Pseudomonadati</taxon>
        <taxon>Pseudomonadota</taxon>
        <taxon>Alphaproteobacteria</taxon>
        <taxon>Sphingomonadales</taxon>
        <taxon>Sphingomonadaceae</taxon>
        <taxon>Novosphingobium</taxon>
    </lineage>
</organism>
<keyword evidence="1" id="KW-0732">Signal</keyword>
<proteinExistence type="predicted"/>
<evidence type="ECO:0000313" key="2">
    <source>
        <dbReference type="EMBL" id="MBC2667267.1"/>
    </source>
</evidence>
<gene>
    <name evidence="2" type="ORF">H7F51_17245</name>
</gene>
<evidence type="ECO:0000313" key="3">
    <source>
        <dbReference type="Proteomes" id="UP000566813"/>
    </source>
</evidence>
<evidence type="ECO:0000256" key="1">
    <source>
        <dbReference type="SAM" id="SignalP"/>
    </source>
</evidence>
<dbReference type="EMBL" id="JACLAW010000016">
    <property type="protein sequence ID" value="MBC2667267.1"/>
    <property type="molecule type" value="Genomic_DNA"/>
</dbReference>
<dbReference type="AlphaFoldDB" id="A0A7X1FVR3"/>
<accession>A0A7X1FVR3</accession>
<dbReference type="InterPro" id="IPR025737">
    <property type="entry name" value="FApF"/>
</dbReference>
<protein>
    <submittedName>
        <fullName evidence="2">Transporter</fullName>
    </submittedName>
</protein>
<dbReference type="Proteomes" id="UP000566813">
    <property type="component" value="Unassembled WGS sequence"/>
</dbReference>
<feature type="signal peptide" evidence="1">
    <location>
        <begin position="1"/>
        <end position="20"/>
    </location>
</feature>